<dbReference type="GO" id="GO:0051707">
    <property type="term" value="P:response to other organism"/>
    <property type="evidence" value="ECO:0007669"/>
    <property type="project" value="UniProtKB-ARBA"/>
</dbReference>
<comment type="caution">
    <text evidence="10">The sequence shown here is derived from an EMBL/GenBank/DDBJ whole genome shotgun (WGS) entry which is preliminary data.</text>
</comment>
<dbReference type="InterPro" id="IPR027417">
    <property type="entry name" value="P-loop_NTPase"/>
</dbReference>
<evidence type="ECO:0000259" key="6">
    <source>
        <dbReference type="Pfam" id="PF00931"/>
    </source>
</evidence>
<dbReference type="InterPro" id="IPR032675">
    <property type="entry name" value="LRR_dom_sf"/>
</dbReference>
<evidence type="ECO:0000259" key="9">
    <source>
        <dbReference type="Pfam" id="PF23598"/>
    </source>
</evidence>
<dbReference type="PANTHER" id="PTHR36766:SF61">
    <property type="entry name" value="NB-ARC DOMAIN DISEASE RESISTANCE PROTEIN"/>
    <property type="match status" value="1"/>
</dbReference>
<evidence type="ECO:0000256" key="2">
    <source>
        <dbReference type="ARBA" id="ARBA00022741"/>
    </source>
</evidence>
<evidence type="ECO:0000259" key="7">
    <source>
        <dbReference type="Pfam" id="PF18052"/>
    </source>
</evidence>
<keyword evidence="3" id="KW-0611">Plant defense</keyword>
<keyword evidence="11" id="KW-1185">Reference proteome</keyword>
<evidence type="ECO:0000256" key="3">
    <source>
        <dbReference type="ARBA" id="ARBA00022821"/>
    </source>
</evidence>
<evidence type="ECO:0000256" key="4">
    <source>
        <dbReference type="ARBA" id="ARBA00022840"/>
    </source>
</evidence>
<dbReference type="PRINTS" id="PR00364">
    <property type="entry name" value="DISEASERSIST"/>
</dbReference>
<dbReference type="EMBL" id="JXTC01000090">
    <property type="protein sequence ID" value="PON89782.1"/>
    <property type="molecule type" value="Genomic_DNA"/>
</dbReference>
<dbReference type="Proteomes" id="UP000237000">
    <property type="component" value="Unassembled WGS sequence"/>
</dbReference>
<dbReference type="GO" id="GO:0043531">
    <property type="term" value="F:ADP binding"/>
    <property type="evidence" value="ECO:0007669"/>
    <property type="project" value="InterPro"/>
</dbReference>
<protein>
    <submittedName>
        <fullName evidence="10">NB-ARC domain, LRR domain containing protein</fullName>
    </submittedName>
</protein>
<dbReference type="InterPro" id="IPR002182">
    <property type="entry name" value="NB-ARC"/>
</dbReference>
<dbReference type="Pfam" id="PF23598">
    <property type="entry name" value="LRR_14"/>
    <property type="match status" value="1"/>
</dbReference>
<sequence length="812" mass="93494">MSTEWLVQCLNAAYLVLNVNEVDDLKKLQQTVSTIKAVLLDAEEKQAHSREISTWLEDLKDVLLDAEDLLNEFECEALKKKVEKLHGNTCKKVRGFFSRSNPIAFRLRVGHTLMEIRERLDEIAANKARFHLNERSEEKQTIYRRRAMDQYSFLHAPGVIGREVDKVNILNLLMDPCDDTNLSIIPICGIGGLGKTTLAKLVYNDRSVTSHFELKMWVCLSEDFELPRIIKDILDSATKEISHNLTLDQMHDCLRDKLKDKRFLLVLDDVWNDSPNKWFPLRDLLKEGSIRGSKIIVTTRKCSVANLMGTSLTYDLSGLSAKDCWSLFTKWAFREEDGTQYQNLKTIGRQIVERCRGIPLAVTTLGSLLHSNLDEQDWKNVRDSEIWKLNQTEDQILPALKLSYNELPPYLKQCFHYCSLFPKGYTFKSDELYQLWLAHGVFQPHDHGNKSLEDVCHSCFKELWSRSFFQDVQETEVSRYRFYMHDLIHDLALSVSQSEFLMISSATQSISQPRLRHLSFTYYSDAGPTGLEKLNGVRTIIFPIRHGPSNTSFMENNFSKFKSLWILNLRYSKLESLPSCIGSMKHLRCLDLSFSKSIKKLPKSICKLHSLQTLRLFGCVNLEGLPREINCLISLRYLEVTTAATCFPGMECLISLRRLEIYHCNNLISLPQSLKSLTSLEALEICYCKKLILTEEEDDQVTKLSLRRLLFRGLPEMAALPQWLRGCEDNLQLLLFNGCPNFGELPMWLTNMTSLENLVIWGCPKLESLPEGMQGLYCLRELSIGLSPKLKIFIKEMREVDRPPNVPIEAYI</sequence>
<dbReference type="GO" id="GO:0005524">
    <property type="term" value="F:ATP binding"/>
    <property type="evidence" value="ECO:0007669"/>
    <property type="project" value="UniProtKB-KW"/>
</dbReference>
<keyword evidence="2" id="KW-0547">Nucleotide-binding</keyword>
<feature type="coiled-coil region" evidence="5">
    <location>
        <begin position="25"/>
        <end position="76"/>
    </location>
</feature>
<dbReference type="SUPFAM" id="SSF52540">
    <property type="entry name" value="P-loop containing nucleoside triphosphate hydrolases"/>
    <property type="match status" value="1"/>
</dbReference>
<dbReference type="InterPro" id="IPR042197">
    <property type="entry name" value="Apaf_helical"/>
</dbReference>
<dbReference type="Gene3D" id="1.10.10.10">
    <property type="entry name" value="Winged helix-like DNA-binding domain superfamily/Winged helix DNA-binding domain"/>
    <property type="match status" value="1"/>
</dbReference>
<keyword evidence="4" id="KW-0067">ATP-binding</keyword>
<gene>
    <name evidence="10" type="ORF">TorRG33x02_144620</name>
</gene>
<evidence type="ECO:0000259" key="8">
    <source>
        <dbReference type="Pfam" id="PF23559"/>
    </source>
</evidence>
<dbReference type="AlphaFoldDB" id="A0A2P5EW64"/>
<evidence type="ECO:0000313" key="11">
    <source>
        <dbReference type="Proteomes" id="UP000237000"/>
    </source>
</evidence>
<dbReference type="InParanoid" id="A0A2P5EW64"/>
<dbReference type="FunFam" id="1.10.10.10:FF:000322">
    <property type="entry name" value="Probable disease resistance protein At1g63360"/>
    <property type="match status" value="1"/>
</dbReference>
<keyword evidence="1" id="KW-0677">Repeat</keyword>
<feature type="domain" description="Disease resistance protein winged helix" evidence="8">
    <location>
        <begin position="420"/>
        <end position="492"/>
    </location>
</feature>
<evidence type="ECO:0000256" key="1">
    <source>
        <dbReference type="ARBA" id="ARBA00022737"/>
    </source>
</evidence>
<feature type="domain" description="Disease resistance N-terminal" evidence="7">
    <location>
        <begin position="23"/>
        <end position="88"/>
    </location>
</feature>
<dbReference type="Gene3D" id="3.80.10.10">
    <property type="entry name" value="Ribonuclease Inhibitor"/>
    <property type="match status" value="2"/>
</dbReference>
<organism evidence="10 11">
    <name type="scientific">Trema orientale</name>
    <name type="common">Charcoal tree</name>
    <name type="synonym">Celtis orientalis</name>
    <dbReference type="NCBI Taxonomy" id="63057"/>
    <lineage>
        <taxon>Eukaryota</taxon>
        <taxon>Viridiplantae</taxon>
        <taxon>Streptophyta</taxon>
        <taxon>Embryophyta</taxon>
        <taxon>Tracheophyta</taxon>
        <taxon>Spermatophyta</taxon>
        <taxon>Magnoliopsida</taxon>
        <taxon>eudicotyledons</taxon>
        <taxon>Gunneridae</taxon>
        <taxon>Pentapetalae</taxon>
        <taxon>rosids</taxon>
        <taxon>fabids</taxon>
        <taxon>Rosales</taxon>
        <taxon>Cannabaceae</taxon>
        <taxon>Trema</taxon>
    </lineage>
</organism>
<dbReference type="Pfam" id="PF23559">
    <property type="entry name" value="WHD_DRP"/>
    <property type="match status" value="1"/>
</dbReference>
<dbReference type="GO" id="GO:0006952">
    <property type="term" value="P:defense response"/>
    <property type="evidence" value="ECO:0007669"/>
    <property type="project" value="UniProtKB-KW"/>
</dbReference>
<dbReference type="Pfam" id="PF00931">
    <property type="entry name" value="NB-ARC"/>
    <property type="match status" value="1"/>
</dbReference>
<dbReference type="SUPFAM" id="SSF52058">
    <property type="entry name" value="L domain-like"/>
    <property type="match status" value="1"/>
</dbReference>
<evidence type="ECO:0000256" key="5">
    <source>
        <dbReference type="SAM" id="Coils"/>
    </source>
</evidence>
<keyword evidence="5" id="KW-0175">Coiled coil</keyword>
<dbReference type="Pfam" id="PF18052">
    <property type="entry name" value="Rx_N"/>
    <property type="match status" value="1"/>
</dbReference>
<dbReference type="InterPro" id="IPR041118">
    <property type="entry name" value="Rx_N"/>
</dbReference>
<dbReference type="Gene3D" id="1.20.5.4130">
    <property type="match status" value="1"/>
</dbReference>
<dbReference type="InterPro" id="IPR055414">
    <property type="entry name" value="LRR_R13L4/SHOC2-like"/>
</dbReference>
<reference evidence="11" key="1">
    <citation type="submission" date="2016-06" db="EMBL/GenBank/DDBJ databases">
        <title>Parallel loss of symbiosis genes in relatives of nitrogen-fixing non-legume Parasponia.</title>
        <authorList>
            <person name="Van Velzen R."/>
            <person name="Holmer R."/>
            <person name="Bu F."/>
            <person name="Rutten L."/>
            <person name="Van Zeijl A."/>
            <person name="Liu W."/>
            <person name="Santuari L."/>
            <person name="Cao Q."/>
            <person name="Sharma T."/>
            <person name="Shen D."/>
            <person name="Roswanjaya Y."/>
            <person name="Wardhani T."/>
            <person name="Kalhor M.S."/>
            <person name="Jansen J."/>
            <person name="Van den Hoogen J."/>
            <person name="Gungor B."/>
            <person name="Hartog M."/>
            <person name="Hontelez J."/>
            <person name="Verver J."/>
            <person name="Yang W.-C."/>
            <person name="Schijlen E."/>
            <person name="Repin R."/>
            <person name="Schilthuizen M."/>
            <person name="Schranz E."/>
            <person name="Heidstra R."/>
            <person name="Miyata K."/>
            <person name="Fedorova E."/>
            <person name="Kohlen W."/>
            <person name="Bisseling T."/>
            <person name="Smit S."/>
            <person name="Geurts R."/>
        </authorList>
    </citation>
    <scope>NUCLEOTIDE SEQUENCE [LARGE SCALE GENOMIC DNA]</scope>
    <source>
        <strain evidence="11">cv. RG33-2</strain>
    </source>
</reference>
<dbReference type="PANTHER" id="PTHR36766">
    <property type="entry name" value="PLANT BROAD-SPECTRUM MILDEW RESISTANCE PROTEIN RPW8"/>
    <property type="match status" value="1"/>
</dbReference>
<name>A0A2P5EW64_TREOI</name>
<feature type="domain" description="NB-ARC" evidence="6">
    <location>
        <begin position="168"/>
        <end position="337"/>
    </location>
</feature>
<dbReference type="OrthoDB" id="2018467at2759"/>
<dbReference type="Gene3D" id="1.10.8.430">
    <property type="entry name" value="Helical domain of apoptotic protease-activating factors"/>
    <property type="match status" value="1"/>
</dbReference>
<evidence type="ECO:0000313" key="10">
    <source>
        <dbReference type="EMBL" id="PON89782.1"/>
    </source>
</evidence>
<proteinExistence type="predicted"/>
<accession>A0A2P5EW64</accession>
<dbReference type="InterPro" id="IPR036388">
    <property type="entry name" value="WH-like_DNA-bd_sf"/>
</dbReference>
<dbReference type="Gene3D" id="3.40.50.300">
    <property type="entry name" value="P-loop containing nucleotide triphosphate hydrolases"/>
    <property type="match status" value="1"/>
</dbReference>
<dbReference type="InterPro" id="IPR058922">
    <property type="entry name" value="WHD_DRP"/>
</dbReference>
<feature type="domain" description="Disease resistance R13L4/SHOC-2-like LRR" evidence="9">
    <location>
        <begin position="559"/>
        <end position="732"/>
    </location>
</feature>